<evidence type="ECO:0000313" key="3">
    <source>
        <dbReference type="EMBL" id="PWA87190.1"/>
    </source>
</evidence>
<proteinExistence type="predicted"/>
<evidence type="ECO:0000259" key="1">
    <source>
        <dbReference type="Pfam" id="PF00564"/>
    </source>
</evidence>
<reference evidence="3 4" key="1">
    <citation type="journal article" date="2018" name="Mol. Plant">
        <title>The genome of Artemisia annua provides insight into the evolution of Asteraceae family and artemisinin biosynthesis.</title>
        <authorList>
            <person name="Shen Q."/>
            <person name="Zhang L."/>
            <person name="Liao Z."/>
            <person name="Wang S."/>
            <person name="Yan T."/>
            <person name="Shi P."/>
            <person name="Liu M."/>
            <person name="Fu X."/>
            <person name="Pan Q."/>
            <person name="Wang Y."/>
            <person name="Lv Z."/>
            <person name="Lu X."/>
            <person name="Zhang F."/>
            <person name="Jiang W."/>
            <person name="Ma Y."/>
            <person name="Chen M."/>
            <person name="Hao X."/>
            <person name="Li L."/>
            <person name="Tang Y."/>
            <person name="Lv G."/>
            <person name="Zhou Y."/>
            <person name="Sun X."/>
            <person name="Brodelius P.E."/>
            <person name="Rose J.K.C."/>
            <person name="Tang K."/>
        </authorList>
    </citation>
    <scope>NUCLEOTIDE SEQUENCE [LARGE SCALE GENOMIC DNA]</scope>
    <source>
        <strain evidence="4">cv. Huhao1</strain>
        <tissue evidence="3">Leaf</tissue>
    </source>
</reference>
<dbReference type="PROSITE" id="PS51257">
    <property type="entry name" value="PROKAR_LIPOPROTEIN"/>
    <property type="match status" value="1"/>
</dbReference>
<dbReference type="PANTHER" id="PTHR32002">
    <property type="entry name" value="PROTEIN NLP8"/>
    <property type="match status" value="1"/>
</dbReference>
<organism evidence="3 4">
    <name type="scientific">Artemisia annua</name>
    <name type="common">Sweet wormwood</name>
    <dbReference type="NCBI Taxonomy" id="35608"/>
    <lineage>
        <taxon>Eukaryota</taxon>
        <taxon>Viridiplantae</taxon>
        <taxon>Streptophyta</taxon>
        <taxon>Embryophyta</taxon>
        <taxon>Tracheophyta</taxon>
        <taxon>Spermatophyta</taxon>
        <taxon>Magnoliopsida</taxon>
        <taxon>eudicotyledons</taxon>
        <taxon>Gunneridae</taxon>
        <taxon>Pentapetalae</taxon>
        <taxon>asterids</taxon>
        <taxon>campanulids</taxon>
        <taxon>Asterales</taxon>
        <taxon>Asteraceae</taxon>
        <taxon>Asteroideae</taxon>
        <taxon>Anthemideae</taxon>
        <taxon>Artemisiinae</taxon>
        <taxon>Artemisia</taxon>
    </lineage>
</organism>
<dbReference type="Gene3D" id="3.10.20.90">
    <property type="entry name" value="Phosphatidylinositol 3-kinase Catalytic Subunit, Chain A, domain 1"/>
    <property type="match status" value="1"/>
</dbReference>
<keyword evidence="4" id="KW-1185">Reference proteome</keyword>
<dbReference type="OrthoDB" id="1594986at2759"/>
<dbReference type="STRING" id="35608.A0A2U1PN83"/>
<evidence type="ECO:0000259" key="2">
    <source>
        <dbReference type="Pfam" id="PF22922"/>
    </source>
</evidence>
<dbReference type="InterPro" id="IPR045012">
    <property type="entry name" value="NLP"/>
</dbReference>
<dbReference type="CDD" id="cd05992">
    <property type="entry name" value="PB1"/>
    <property type="match status" value="1"/>
</dbReference>
<dbReference type="Pfam" id="PF00564">
    <property type="entry name" value="PB1"/>
    <property type="match status" value="1"/>
</dbReference>
<gene>
    <name evidence="3" type="ORF">CTI12_AA064170</name>
</gene>
<accession>A0A2U1PN83</accession>
<feature type="domain" description="PB1" evidence="1">
    <location>
        <begin position="321"/>
        <end position="380"/>
    </location>
</feature>
<evidence type="ECO:0000313" key="4">
    <source>
        <dbReference type="Proteomes" id="UP000245207"/>
    </source>
</evidence>
<name>A0A2U1PN83_ARTAN</name>
<sequence>MASKNISLEPPSVAFTGEARYLTPLWVFGTGCELPKSATTEGFEVRAGNIDKHDQTIHDKIKAALKLLALRKPHVLVQFWSPRVVGTHQELATTDQPFGLGVSDDQRLISYRRDSECKIYDEEEDIISPLVRVFRQGLPEWSLDITNYLPKDFPQQECAIRCNLHGYLALPVFDPTTTLCVGVLELLMSSMTNSFYYGSCFCVDVTKLSQDDYPLVHHASKWGLSSCFAIYFHSVETNVGYVLEFFLPSRLEDSRCMLNLVQMMKHKIIEIASGFELDDINSPIQVIGPHIIQTSSLTNNYLKQGTKRKRGSDKKNALVTVTYGEDIKRFRFPISLGLLKLKYKVAKKFKLKVKMIRLKYIDEENDVITICVDKDLNDALVASGNKHYELNL</sequence>
<dbReference type="GO" id="GO:0003700">
    <property type="term" value="F:DNA-binding transcription factor activity"/>
    <property type="evidence" value="ECO:0007669"/>
    <property type="project" value="InterPro"/>
</dbReference>
<comment type="caution">
    <text evidence="3">The sequence shown here is derived from an EMBL/GenBank/DDBJ whole genome shotgun (WGS) entry which is preliminary data.</text>
</comment>
<dbReference type="Pfam" id="PF22922">
    <property type="entry name" value="GAF_NLP"/>
    <property type="match status" value="1"/>
</dbReference>
<dbReference type="Proteomes" id="UP000245207">
    <property type="component" value="Unassembled WGS sequence"/>
</dbReference>
<protein>
    <submittedName>
        <fullName evidence="3">NIN-like protein</fullName>
    </submittedName>
</protein>
<dbReference type="SUPFAM" id="SSF54277">
    <property type="entry name" value="CAD &amp; PB1 domains"/>
    <property type="match status" value="1"/>
</dbReference>
<dbReference type="AlphaFoldDB" id="A0A2U1PN83"/>
<dbReference type="PANTHER" id="PTHR32002:SF35">
    <property type="entry name" value="PROTEIN NLP6"/>
    <property type="match status" value="1"/>
</dbReference>
<dbReference type="InterPro" id="IPR055081">
    <property type="entry name" value="NLP1-9_GAF"/>
</dbReference>
<dbReference type="InterPro" id="IPR000270">
    <property type="entry name" value="PB1_dom"/>
</dbReference>
<feature type="domain" description="NLP1-9 GAF" evidence="2">
    <location>
        <begin position="198"/>
        <end position="264"/>
    </location>
</feature>
<dbReference type="EMBL" id="PKPP01000938">
    <property type="protein sequence ID" value="PWA87190.1"/>
    <property type="molecule type" value="Genomic_DNA"/>
</dbReference>